<comment type="caution">
    <text evidence="2">The sequence shown here is derived from an EMBL/GenBank/DDBJ whole genome shotgun (WGS) entry which is preliminary data.</text>
</comment>
<dbReference type="Proteomes" id="UP000008366">
    <property type="component" value="Unassembled WGS sequence"/>
</dbReference>
<evidence type="ECO:0000313" key="2">
    <source>
        <dbReference type="EMBL" id="GAB96777.1"/>
    </source>
</evidence>
<evidence type="ECO:0000259" key="1">
    <source>
        <dbReference type="Pfam" id="PF07796"/>
    </source>
</evidence>
<dbReference type="Pfam" id="PF07796">
    <property type="entry name" value="DUF1638"/>
    <property type="match status" value="1"/>
</dbReference>
<gene>
    <name evidence="2" type="ORF">KILIM_048_00150</name>
</gene>
<reference evidence="2 3" key="1">
    <citation type="submission" date="2012-08" db="EMBL/GenBank/DDBJ databases">
        <title>Whole genome shotgun sequence of Kineosphaera limosa NBRC 100340.</title>
        <authorList>
            <person name="Yoshida I."/>
            <person name="Isaki S."/>
            <person name="Hosoyama A."/>
            <person name="Tsuchikane K."/>
            <person name="Katsumata H."/>
            <person name="Ando Y."/>
            <person name="Ohji S."/>
            <person name="Hamada M."/>
            <person name="Tamura T."/>
            <person name="Yamazoe A."/>
            <person name="Yamazaki S."/>
            <person name="Fujita N."/>
        </authorList>
    </citation>
    <scope>NUCLEOTIDE SEQUENCE [LARGE SCALE GENOMIC DNA]</scope>
    <source>
        <strain evidence="2 3">NBRC 100340</strain>
    </source>
</reference>
<organism evidence="2 3">
    <name type="scientific">Kineosphaera limosa NBRC 100340</name>
    <dbReference type="NCBI Taxonomy" id="1184609"/>
    <lineage>
        <taxon>Bacteria</taxon>
        <taxon>Bacillati</taxon>
        <taxon>Actinomycetota</taxon>
        <taxon>Actinomycetes</taxon>
        <taxon>Micrococcales</taxon>
        <taxon>Dermatophilaceae</taxon>
        <taxon>Kineosphaera</taxon>
    </lineage>
</organism>
<dbReference type="InterPro" id="IPR012437">
    <property type="entry name" value="DUF1638"/>
</dbReference>
<dbReference type="STRING" id="1184609.KILIM_048_00150"/>
<dbReference type="AlphaFoldDB" id="K6WXG9"/>
<keyword evidence="3" id="KW-1185">Reference proteome</keyword>
<sequence>MSIEAARGAASAAKVALVACGALAQPAADLARARGWALDVYPLPPLLHNQPQLIAGQVERLVDELMPTGEPARYRRVAVGYADCGTYGALDELCDRRGLRRLPGLHCYDLFAGAETMAATFAAEPGTYVLTDFLVASFDRTIWRELGLDRYPELRDDYFAHYTRCVWLAQEPTPQLRARAQEAAQRLGLPLQVVPTGTGRLEAALTDLLD</sequence>
<protein>
    <recommendedName>
        <fullName evidence="1">DUF1638 domain-containing protein</fullName>
    </recommendedName>
</protein>
<feature type="domain" description="DUF1638" evidence="1">
    <location>
        <begin position="43"/>
        <end position="204"/>
    </location>
</feature>
<dbReference type="eggNOG" id="ENOG502Z8BR">
    <property type="taxonomic scope" value="Bacteria"/>
</dbReference>
<evidence type="ECO:0000313" key="3">
    <source>
        <dbReference type="Proteomes" id="UP000008366"/>
    </source>
</evidence>
<name>K6WXG9_9MICO</name>
<dbReference type="EMBL" id="BAHD01000048">
    <property type="protein sequence ID" value="GAB96777.1"/>
    <property type="molecule type" value="Genomic_DNA"/>
</dbReference>
<dbReference type="RefSeq" id="WP_006593309.1">
    <property type="nucleotide sequence ID" value="NZ_BAHD01000048.1"/>
</dbReference>
<proteinExistence type="predicted"/>
<accession>K6WXG9</accession>